<comment type="caution">
    <text evidence="1">The sequence shown here is derived from an EMBL/GenBank/DDBJ whole genome shotgun (WGS) entry which is preliminary data.</text>
</comment>
<dbReference type="EMBL" id="LCBS01000003">
    <property type="protein sequence ID" value="KKS17375.1"/>
    <property type="molecule type" value="Genomic_DNA"/>
</dbReference>
<organism evidence="1 2">
    <name type="scientific">candidate division WWE3 bacterium GW2011_GWB1_41_6</name>
    <dbReference type="NCBI Taxonomy" id="1619112"/>
    <lineage>
        <taxon>Bacteria</taxon>
        <taxon>Katanobacteria</taxon>
    </lineage>
</organism>
<dbReference type="Proteomes" id="UP000034163">
    <property type="component" value="Unassembled WGS sequence"/>
</dbReference>
<protein>
    <submittedName>
        <fullName evidence="1">Uncharacterized protein</fullName>
    </submittedName>
</protein>
<sequence>MAKHFIFIGVEENIMGGYNLDRYQRGMSYPVHVSCISAGLKEQIVFTNDAVAKDFETRYLPEHPELRERCVVSSRPDPDLTGSMW</sequence>
<dbReference type="AlphaFoldDB" id="A0A0G0WXA4"/>
<proteinExistence type="predicted"/>
<evidence type="ECO:0000313" key="1">
    <source>
        <dbReference type="EMBL" id="KKS17375.1"/>
    </source>
</evidence>
<name>A0A0G0WXA4_UNCKA</name>
<reference evidence="1 2" key="1">
    <citation type="journal article" date="2015" name="Nature">
        <title>rRNA introns, odd ribosomes, and small enigmatic genomes across a large radiation of phyla.</title>
        <authorList>
            <person name="Brown C.T."/>
            <person name="Hug L.A."/>
            <person name="Thomas B.C."/>
            <person name="Sharon I."/>
            <person name="Castelle C.J."/>
            <person name="Singh A."/>
            <person name="Wilkins M.J."/>
            <person name="Williams K.H."/>
            <person name="Banfield J.F."/>
        </authorList>
    </citation>
    <scope>NUCLEOTIDE SEQUENCE [LARGE SCALE GENOMIC DNA]</scope>
</reference>
<evidence type="ECO:0000313" key="2">
    <source>
        <dbReference type="Proteomes" id="UP000034163"/>
    </source>
</evidence>
<gene>
    <name evidence="1" type="ORF">UU72_C0003G0036</name>
</gene>
<accession>A0A0G0WXA4</accession>